<organism evidence="2 3">
    <name type="scientific">Verticillium longisporum</name>
    <name type="common">Verticillium dahliae var. longisporum</name>
    <dbReference type="NCBI Taxonomy" id="100787"/>
    <lineage>
        <taxon>Eukaryota</taxon>
        <taxon>Fungi</taxon>
        <taxon>Dikarya</taxon>
        <taxon>Ascomycota</taxon>
        <taxon>Pezizomycotina</taxon>
        <taxon>Sordariomycetes</taxon>
        <taxon>Hypocreomycetidae</taxon>
        <taxon>Glomerellales</taxon>
        <taxon>Plectosphaerellaceae</taxon>
        <taxon>Verticillium</taxon>
    </lineage>
</organism>
<feature type="compositionally biased region" description="Basic and acidic residues" evidence="1">
    <location>
        <begin position="45"/>
        <end position="55"/>
    </location>
</feature>
<proteinExistence type="predicted"/>
<dbReference type="EMBL" id="CVQH01025232">
    <property type="protein sequence ID" value="CRK38066.1"/>
    <property type="molecule type" value="Genomic_DNA"/>
</dbReference>
<gene>
    <name evidence="2" type="ORF">BN1708_020458</name>
</gene>
<sequence>RALRPPRRGHGPQAPAPAREGGQGGRQGRAQGGARPPAPPQGRGGRGEAAQDQKGRRPARRRPAERRLGPLPVAGLGGRQVGAGDGEALRR</sequence>
<protein>
    <submittedName>
        <fullName evidence="2">Uncharacterized protein</fullName>
    </submittedName>
</protein>
<feature type="non-terminal residue" evidence="2">
    <location>
        <position position="1"/>
    </location>
</feature>
<feature type="compositionally biased region" description="Gly residues" evidence="1">
    <location>
        <begin position="75"/>
        <end position="85"/>
    </location>
</feature>
<dbReference type="Proteomes" id="UP000044602">
    <property type="component" value="Unassembled WGS sequence"/>
</dbReference>
<dbReference type="AlphaFoldDB" id="A0A0G4MUR9"/>
<feature type="non-terminal residue" evidence="2">
    <location>
        <position position="91"/>
    </location>
</feature>
<feature type="compositionally biased region" description="Low complexity" evidence="1">
    <location>
        <begin position="11"/>
        <end position="20"/>
    </location>
</feature>
<keyword evidence="3" id="KW-1185">Reference proteome</keyword>
<feature type="region of interest" description="Disordered" evidence="1">
    <location>
        <begin position="1"/>
        <end position="91"/>
    </location>
</feature>
<feature type="compositionally biased region" description="Basic residues" evidence="1">
    <location>
        <begin position="1"/>
        <end position="10"/>
    </location>
</feature>
<reference evidence="2 3" key="1">
    <citation type="submission" date="2015-05" db="EMBL/GenBank/DDBJ databases">
        <authorList>
            <person name="Wang D.B."/>
            <person name="Wang M."/>
        </authorList>
    </citation>
    <scope>NUCLEOTIDE SEQUENCE [LARGE SCALE GENOMIC DNA]</scope>
    <source>
        <strain evidence="2">VL1</strain>
    </source>
</reference>
<name>A0A0G4MUR9_VERLO</name>
<feature type="compositionally biased region" description="Gly residues" evidence="1">
    <location>
        <begin position="21"/>
        <end position="31"/>
    </location>
</feature>
<evidence type="ECO:0000313" key="2">
    <source>
        <dbReference type="EMBL" id="CRK38066.1"/>
    </source>
</evidence>
<evidence type="ECO:0000313" key="3">
    <source>
        <dbReference type="Proteomes" id="UP000044602"/>
    </source>
</evidence>
<evidence type="ECO:0000256" key="1">
    <source>
        <dbReference type="SAM" id="MobiDB-lite"/>
    </source>
</evidence>
<accession>A0A0G4MUR9</accession>